<dbReference type="Proteomes" id="UP000011704">
    <property type="component" value="Unassembled WGS sequence"/>
</dbReference>
<dbReference type="STRING" id="1266370.NITGR_310015"/>
<proteinExistence type="predicted"/>
<keyword evidence="2" id="KW-1185">Reference proteome</keyword>
<evidence type="ECO:0000313" key="2">
    <source>
        <dbReference type="Proteomes" id="UP000011704"/>
    </source>
</evidence>
<gene>
    <name evidence="1" type="ORF">NITGR_310015</name>
</gene>
<dbReference type="EMBL" id="CAQJ01000035">
    <property type="protein sequence ID" value="CCQ90527.1"/>
    <property type="molecule type" value="Genomic_DNA"/>
</dbReference>
<dbReference type="Pfam" id="PF00227">
    <property type="entry name" value="Proteasome"/>
    <property type="match status" value="1"/>
</dbReference>
<evidence type="ECO:0000313" key="1">
    <source>
        <dbReference type="EMBL" id="CCQ90527.1"/>
    </source>
</evidence>
<dbReference type="GO" id="GO:0005839">
    <property type="term" value="C:proteasome core complex"/>
    <property type="evidence" value="ECO:0007669"/>
    <property type="project" value="InterPro"/>
</dbReference>
<dbReference type="PIRSF" id="PIRSF009120">
    <property type="entry name" value="UCP009120_prtse"/>
    <property type="match status" value="1"/>
</dbReference>
<reference evidence="1 2" key="1">
    <citation type="journal article" date="2013" name="Front. Microbiol.">
        <title>The genome of Nitrospina gracilis illuminates the metabolism and evolution of the major marine nitrite oxidizer.</title>
        <authorList>
            <person name="Luecker S."/>
            <person name="Nowka B."/>
            <person name="Rattei T."/>
            <person name="Spieck E."/>
            <person name="and Daims H."/>
        </authorList>
    </citation>
    <scope>NUCLEOTIDE SEQUENCE [LARGE SCALE GENOMIC DNA]</scope>
    <source>
        <strain evidence="1 2">3/211</strain>
    </source>
</reference>
<evidence type="ECO:0008006" key="3">
    <source>
        <dbReference type="Google" id="ProtNLM"/>
    </source>
</evidence>
<dbReference type="OrthoDB" id="9786336at2"/>
<dbReference type="AlphaFoldDB" id="M1ZB49"/>
<dbReference type="RefSeq" id="WP_005008140.1">
    <property type="nucleotide sequence ID" value="NZ_HG422173.1"/>
</dbReference>
<dbReference type="Gene3D" id="3.60.20.10">
    <property type="entry name" value="Glutamine Phosphoribosylpyrophosphate, subunit 1, domain 1"/>
    <property type="match status" value="1"/>
</dbReference>
<dbReference type="InterPro" id="IPR001353">
    <property type="entry name" value="Proteasome_sua/b"/>
</dbReference>
<dbReference type="InterPro" id="IPR029055">
    <property type="entry name" value="Ntn_hydrolases_N"/>
</dbReference>
<accession>M1ZB49</accession>
<dbReference type="HOGENOM" id="CLU_066183_1_0_0"/>
<protein>
    <recommendedName>
        <fullName evidence="3">Proteasome-type protease</fullName>
    </recommendedName>
</protein>
<comment type="caution">
    <text evidence="1">The sequence shown here is derived from an EMBL/GenBank/DDBJ whole genome shotgun (WGS) entry which is preliminary data.</text>
</comment>
<dbReference type="InterPro" id="IPR016545">
    <property type="entry name" value="UCP009120_prtse"/>
</dbReference>
<dbReference type="SUPFAM" id="SSF56235">
    <property type="entry name" value="N-terminal nucleophile aminohydrolases (Ntn hydrolases)"/>
    <property type="match status" value="1"/>
</dbReference>
<name>M1ZB49_NITG3</name>
<sequence>MTFCIGIKVAEGLVGIADSRLTSGTEQIRARKLSIHRPGGKPMFVMSSGLRSARDKVITYFDEVLEEEQENFDKLYKAVNRLASQVRKVSDEDKKALEESSLTFNLHALVGGQLERDAEPKLYMIYPQANWVEIGQGTPYHIIGNSAYGKPICDRALRYDTDLKMALKIGALAFDATRQSATDVGFPLDVVVYQAETKTMLEYSYKERDLRQVSQWWKNQIQRSLQALPSDWVEALFNKPSSPS</sequence>
<organism evidence="1 2">
    <name type="scientific">Nitrospina gracilis (strain 3/211)</name>
    <dbReference type="NCBI Taxonomy" id="1266370"/>
    <lineage>
        <taxon>Bacteria</taxon>
        <taxon>Pseudomonadati</taxon>
        <taxon>Nitrospinota/Tectimicrobiota group</taxon>
        <taxon>Nitrospinota</taxon>
        <taxon>Nitrospinia</taxon>
        <taxon>Nitrospinales</taxon>
        <taxon>Nitrospinaceae</taxon>
        <taxon>Nitrospina</taxon>
    </lineage>
</organism>
<dbReference type="InParanoid" id="M1ZB49"/>
<dbReference type="GO" id="GO:0051603">
    <property type="term" value="P:proteolysis involved in protein catabolic process"/>
    <property type="evidence" value="ECO:0007669"/>
    <property type="project" value="InterPro"/>
</dbReference>